<dbReference type="RefSeq" id="WP_099142422.1">
    <property type="nucleotide sequence ID" value="NZ_CAWNOR010000049.1"/>
</dbReference>
<dbReference type="InterPro" id="IPR036624">
    <property type="entry name" value="Hcp1-lik_sf"/>
</dbReference>
<dbReference type="Proteomes" id="UP000221101">
    <property type="component" value="Unassembled WGS sequence"/>
</dbReference>
<proteinExistence type="predicted"/>
<dbReference type="Pfam" id="PF05638">
    <property type="entry name" value="T6SS_HCP"/>
    <property type="match status" value="1"/>
</dbReference>
<accession>A0A2D0LA66</accession>
<dbReference type="InterPro" id="IPR053165">
    <property type="entry name" value="HSI-I_assembly_Hcp1"/>
</dbReference>
<comment type="caution">
    <text evidence="1">The sequence shown here is derived from an EMBL/GenBank/DDBJ whole genome shotgun (WGS) entry which is preliminary data.</text>
</comment>
<dbReference type="Gene3D" id="2.30.110.20">
    <property type="entry name" value="Hcp1-like"/>
    <property type="match status" value="1"/>
</dbReference>
<evidence type="ECO:0000313" key="2">
    <source>
        <dbReference type="Proteomes" id="UP000221101"/>
    </source>
</evidence>
<dbReference type="AlphaFoldDB" id="A0A2D0LA66"/>
<dbReference type="PANTHER" id="PTHR36152">
    <property type="entry name" value="CYTOPLASMIC PROTEIN-RELATED"/>
    <property type="match status" value="1"/>
</dbReference>
<dbReference type="PANTHER" id="PTHR36152:SF5">
    <property type="entry name" value="PROTEIN HCP1"/>
    <property type="match status" value="1"/>
</dbReference>
<organism evidence="1 2">
    <name type="scientific">Xenorhabdus kozodoii</name>
    <dbReference type="NCBI Taxonomy" id="351676"/>
    <lineage>
        <taxon>Bacteria</taxon>
        <taxon>Pseudomonadati</taxon>
        <taxon>Pseudomonadota</taxon>
        <taxon>Gammaproteobacteria</taxon>
        <taxon>Enterobacterales</taxon>
        <taxon>Morganellaceae</taxon>
        <taxon>Xenorhabdus</taxon>
    </lineage>
</organism>
<protein>
    <submittedName>
        <fullName evidence="1">Hcp family T6SS protein</fullName>
    </submittedName>
</protein>
<name>A0A2D0LA66_9GAMM</name>
<dbReference type="InterPro" id="IPR008514">
    <property type="entry name" value="T6SS_Hcp"/>
</dbReference>
<keyword evidence="2" id="KW-1185">Reference proteome</keyword>
<reference evidence="1 2" key="1">
    <citation type="journal article" date="2017" name="Nat. Microbiol.">
        <title>Natural product diversity associated with the nematode symbionts Photorhabdus and Xenorhabdus.</title>
        <authorList>
            <person name="Tobias N.J."/>
            <person name="Wolff H."/>
            <person name="Djahanschiri B."/>
            <person name="Grundmann F."/>
            <person name="Kronenwerth M."/>
            <person name="Shi Y.M."/>
            <person name="Simonyi S."/>
            <person name="Grun P."/>
            <person name="Shapiro-Ilan D."/>
            <person name="Pidot S.J."/>
            <person name="Stinear T.P."/>
            <person name="Ebersberger I."/>
            <person name="Bode H.B."/>
        </authorList>
    </citation>
    <scope>NUCLEOTIDE SEQUENCE [LARGE SCALE GENOMIC DNA]</scope>
    <source>
        <strain evidence="1 2">DSM 17907</strain>
    </source>
</reference>
<gene>
    <name evidence="1" type="ORF">Xkoz_02448</name>
</gene>
<dbReference type="OrthoDB" id="5066999at2"/>
<sequence>MSDIPNTNNYTNFSYVQFDGIEGETKTKGYEKWIGVQFISRAIINPVSGSTDIGSWGSGKGVLSHFMLHINYDKAISALEKYAVTGKHIKTTKIHTLRFTGDNEPKLWTKYELTNTYISEIGSGQPSDNIITVGLKMQKIQFNYTPADYEGQKQAEVSWTWDLEQNVVE</sequence>
<evidence type="ECO:0000313" key="1">
    <source>
        <dbReference type="EMBL" id="PHM72495.1"/>
    </source>
</evidence>
<dbReference type="SUPFAM" id="SSF141452">
    <property type="entry name" value="Hcp1-like"/>
    <property type="match status" value="1"/>
</dbReference>
<dbReference type="EMBL" id="NJCX01000016">
    <property type="protein sequence ID" value="PHM72495.1"/>
    <property type="molecule type" value="Genomic_DNA"/>
</dbReference>